<dbReference type="Proteomes" id="UP001162640">
    <property type="component" value="Unassembled WGS sequence"/>
</dbReference>
<proteinExistence type="predicted"/>
<dbReference type="InterPro" id="IPR002347">
    <property type="entry name" value="SDR_fam"/>
</dbReference>
<organism evidence="2 3">
    <name type="scientific">Triparma laevis f. inornata</name>
    <dbReference type="NCBI Taxonomy" id="1714386"/>
    <lineage>
        <taxon>Eukaryota</taxon>
        <taxon>Sar</taxon>
        <taxon>Stramenopiles</taxon>
        <taxon>Ochrophyta</taxon>
        <taxon>Bolidophyceae</taxon>
        <taxon>Parmales</taxon>
        <taxon>Triparmaceae</taxon>
        <taxon>Triparma</taxon>
    </lineage>
</organism>
<evidence type="ECO:0000313" key="3">
    <source>
        <dbReference type="Proteomes" id="UP001162640"/>
    </source>
</evidence>
<accession>A0A9W7E0G4</accession>
<name>A0A9W7E0G4_9STRA</name>
<dbReference type="PROSITE" id="PS00061">
    <property type="entry name" value="ADH_SHORT"/>
    <property type="match status" value="1"/>
</dbReference>
<feature type="transmembrane region" description="Helical" evidence="1">
    <location>
        <begin position="12"/>
        <end position="37"/>
    </location>
</feature>
<reference evidence="3" key="1">
    <citation type="journal article" date="2023" name="Commun. Biol.">
        <title>Genome analysis of Parmales, the sister group of diatoms, reveals the evolutionary specialization of diatoms from phago-mixotrophs to photoautotrophs.</title>
        <authorList>
            <person name="Ban H."/>
            <person name="Sato S."/>
            <person name="Yoshikawa S."/>
            <person name="Yamada K."/>
            <person name="Nakamura Y."/>
            <person name="Ichinomiya M."/>
            <person name="Sato N."/>
            <person name="Blanc-Mathieu R."/>
            <person name="Endo H."/>
            <person name="Kuwata A."/>
            <person name="Ogata H."/>
        </authorList>
    </citation>
    <scope>NUCLEOTIDE SEQUENCE [LARGE SCALE GENOMIC DNA]</scope>
</reference>
<dbReference type="EMBL" id="BLQM01000058">
    <property type="protein sequence ID" value="GMH57478.1"/>
    <property type="molecule type" value="Genomic_DNA"/>
</dbReference>
<dbReference type="Gene3D" id="3.40.50.720">
    <property type="entry name" value="NAD(P)-binding Rossmann-like Domain"/>
    <property type="match status" value="1"/>
</dbReference>
<dbReference type="AlphaFoldDB" id="A0A9W7E0G4"/>
<dbReference type="PRINTS" id="PR00081">
    <property type="entry name" value="GDHRDH"/>
</dbReference>
<feature type="transmembrane region" description="Helical" evidence="1">
    <location>
        <begin position="320"/>
        <end position="340"/>
    </location>
</feature>
<dbReference type="Pfam" id="PF00106">
    <property type="entry name" value="adh_short"/>
    <property type="match status" value="1"/>
</dbReference>
<dbReference type="PANTHER" id="PTHR43550:SF3">
    <property type="entry name" value="3-KETODIHYDROSPHINGOSINE REDUCTASE"/>
    <property type="match status" value="1"/>
</dbReference>
<comment type="caution">
    <text evidence="2">The sequence shown here is derived from an EMBL/GenBank/DDBJ whole genome shotgun (WGS) entry which is preliminary data.</text>
</comment>
<dbReference type="GO" id="GO:0047560">
    <property type="term" value="F:3-dehydrosphinganine reductase activity"/>
    <property type="evidence" value="ECO:0007669"/>
    <property type="project" value="TreeGrafter"/>
</dbReference>
<dbReference type="GO" id="GO:0005789">
    <property type="term" value="C:endoplasmic reticulum membrane"/>
    <property type="evidence" value="ECO:0007669"/>
    <property type="project" value="TreeGrafter"/>
</dbReference>
<protein>
    <recommendedName>
        <fullName evidence="4">3-dehydrosphinganine reductase</fullName>
    </recommendedName>
</protein>
<dbReference type="PANTHER" id="PTHR43550">
    <property type="entry name" value="3-KETODIHYDROSPHINGOSINE REDUCTASE"/>
    <property type="match status" value="1"/>
</dbReference>
<dbReference type="InterPro" id="IPR020904">
    <property type="entry name" value="Sc_DH/Rdtase_CS"/>
</dbReference>
<dbReference type="InterPro" id="IPR036291">
    <property type="entry name" value="NAD(P)-bd_dom_sf"/>
</dbReference>
<gene>
    <name evidence="2" type="ORF">TL16_g02389</name>
</gene>
<keyword evidence="1" id="KW-0812">Transmembrane</keyword>
<keyword evidence="1" id="KW-0472">Membrane</keyword>
<evidence type="ECO:0000313" key="2">
    <source>
        <dbReference type="EMBL" id="GMH57478.1"/>
    </source>
</evidence>
<evidence type="ECO:0008006" key="4">
    <source>
        <dbReference type="Google" id="ProtNLM"/>
    </source>
</evidence>
<dbReference type="GO" id="GO:0006666">
    <property type="term" value="P:3-keto-sphinganine metabolic process"/>
    <property type="evidence" value="ECO:0007669"/>
    <property type="project" value="TreeGrafter"/>
</dbReference>
<dbReference type="GO" id="GO:0030148">
    <property type="term" value="P:sphingolipid biosynthetic process"/>
    <property type="evidence" value="ECO:0007669"/>
    <property type="project" value="TreeGrafter"/>
</dbReference>
<keyword evidence="1" id="KW-1133">Transmembrane helix</keyword>
<sequence length="349" mass="37598">MNFSLSTDDPLVIALIIAAITIVAAVVLLTLVCAILLPSRRKISKRQWSTSHCLVTGGSSGIGKELVRNLIRRGVKEVTIVARNKAKLSAAQKEFTTYARSRPNQSSAPTTIHVLSLDLSLEYGVIETSIDKHVSETSEITNLFLCAGSALARVATDTPPTSYHGMMSSNFYTCTTLIKILLPKLTSNAFTKKNPSSILITSSAAGQIGIYGYTAYSASKFALKGYSDALRLELAGKACNLTIAFPPNTDTPGFEEENKGKPEITKYIEDGAGLWSAESVADGMVEAVAEGYGFKYFGVDGWVLHNVTAGMGEVDNMTDFVIQVFFGGLLRFIGICYGWMFRGIAKKSA</sequence>
<evidence type="ECO:0000256" key="1">
    <source>
        <dbReference type="SAM" id="Phobius"/>
    </source>
</evidence>
<dbReference type="SUPFAM" id="SSF51735">
    <property type="entry name" value="NAD(P)-binding Rossmann-fold domains"/>
    <property type="match status" value="1"/>
</dbReference>